<feature type="domain" description="Glycosyl transferase family 1" evidence="2">
    <location>
        <begin position="177"/>
        <end position="323"/>
    </location>
</feature>
<evidence type="ECO:0000256" key="1">
    <source>
        <dbReference type="ARBA" id="ARBA00022679"/>
    </source>
</evidence>
<dbReference type="HOGENOM" id="CLU_009583_34_1_6"/>
<reference evidence="3 4" key="1">
    <citation type="journal article" date="2009" name="J. Bacteriol.">
        <title>Draft genome sequence of the extremely acidophilic bacterium Acidithiobacillus caldus ATCC 51756 reveals metabolic versatility in the genus Acidithiobacillus.</title>
        <authorList>
            <person name="Valdes J."/>
            <person name="Quatrini R."/>
            <person name="Hallberg K."/>
            <person name="Dopson M."/>
            <person name="Valenzuela P.D."/>
            <person name="Holmes D.S."/>
        </authorList>
    </citation>
    <scope>NUCLEOTIDE SEQUENCE [LARGE SCALE GENOMIC DNA]</scope>
    <source>
        <strain evidence="4">ATCC 51756 / DSM 8584 / KU</strain>
        <plasmid evidence="3 4">pACA1.2</plasmid>
    </source>
</reference>
<accession>A0A059ZZG5</accession>
<keyword evidence="1 3" id="KW-0808">Transferase</keyword>
<dbReference type="Proteomes" id="UP000005522">
    <property type="component" value="Plasmid pACA1.2"/>
</dbReference>
<dbReference type="GO" id="GO:0016757">
    <property type="term" value="F:glycosyltransferase activity"/>
    <property type="evidence" value="ECO:0007669"/>
    <property type="project" value="InterPro"/>
</dbReference>
<sequence>MTPGGRTFLKAYDITILKQIHEQIISGNTSRTILDKLISDIKKTELEADITHNSVYFMIGAFWIYEDYKYIINLKRAGLPFVLFVHDLIQIRNREYVAQDANSKFIQSFSDVLCLADLIIANSHYVAADIKKFIDEQMKNNLVVLPEVVSAPLATEHKHVTPTFADHALLRTLGIDTGSYVLCVGTMEIRKNNLYLVKVWEQLIRIHGVNNIPKLVFCGKRGWHNEEFFDYIEDKQYVGTWLHLIESAPETLLSLLYEKSLFTCFVSYAEGWGLPISESLSYGKLCVASKTTSMPEVGGQFCLYIDPYDPNSGFDVINKLIVDKVFLIIERILLKITIRKRLGETFHRK</sequence>
<dbReference type="InterPro" id="IPR001296">
    <property type="entry name" value="Glyco_trans_1"/>
</dbReference>
<dbReference type="EMBL" id="CP005989">
    <property type="protein sequence ID" value="AIA56818.1"/>
    <property type="molecule type" value="Genomic_DNA"/>
</dbReference>
<dbReference type="AlphaFoldDB" id="A0A059ZZG5"/>
<proteinExistence type="predicted"/>
<dbReference type="SUPFAM" id="SSF53756">
    <property type="entry name" value="UDP-Glycosyltransferase/glycogen phosphorylase"/>
    <property type="match status" value="1"/>
</dbReference>
<geneLocation type="plasmid" evidence="3 4">
    <name>pACA1.2</name>
</geneLocation>
<dbReference type="Pfam" id="PF00534">
    <property type="entry name" value="Glycos_transf_1"/>
    <property type="match status" value="1"/>
</dbReference>
<name>A0A059ZZG5_ACICK</name>
<dbReference type="PANTHER" id="PTHR46401:SF2">
    <property type="entry name" value="GLYCOSYLTRANSFERASE WBBK-RELATED"/>
    <property type="match status" value="1"/>
</dbReference>
<dbReference type="KEGG" id="acz:Acaty_2p0004"/>
<evidence type="ECO:0000259" key="2">
    <source>
        <dbReference type="Pfam" id="PF00534"/>
    </source>
</evidence>
<dbReference type="Gene3D" id="3.40.50.2000">
    <property type="entry name" value="Glycogen Phosphorylase B"/>
    <property type="match status" value="1"/>
</dbReference>
<keyword evidence="3" id="KW-0614">Plasmid</keyword>
<organism evidence="3 4">
    <name type="scientific">Acidithiobacillus caldus (strain ATCC 51756 / DSM 8584 / KU)</name>
    <dbReference type="NCBI Taxonomy" id="637389"/>
    <lineage>
        <taxon>Bacteria</taxon>
        <taxon>Pseudomonadati</taxon>
        <taxon>Pseudomonadota</taxon>
        <taxon>Acidithiobacillia</taxon>
        <taxon>Acidithiobacillales</taxon>
        <taxon>Acidithiobacillaceae</taxon>
        <taxon>Acidithiobacillus</taxon>
    </lineage>
</organism>
<dbReference type="PANTHER" id="PTHR46401">
    <property type="entry name" value="GLYCOSYLTRANSFERASE WBBK-RELATED"/>
    <property type="match status" value="1"/>
</dbReference>
<evidence type="ECO:0000313" key="4">
    <source>
        <dbReference type="Proteomes" id="UP000005522"/>
    </source>
</evidence>
<evidence type="ECO:0000313" key="3">
    <source>
        <dbReference type="EMBL" id="AIA56818.1"/>
    </source>
</evidence>
<protein>
    <submittedName>
        <fullName evidence="3">Glycosyl transferase family 1</fullName>
    </submittedName>
</protein>
<gene>
    <name evidence="3" type="ORF">Acaty_2p0004</name>
</gene>